<protein>
    <recommendedName>
        <fullName evidence="2">BTB domain-containing protein</fullName>
    </recommendedName>
</protein>
<dbReference type="STRING" id="253628.A0A0D1YZC7"/>
<dbReference type="CDD" id="cd18186">
    <property type="entry name" value="BTB_POZ_ZBTB_KLHL-like"/>
    <property type="match status" value="1"/>
</dbReference>
<dbReference type="AlphaFoldDB" id="A0A0D1YZC7"/>
<dbReference type="Gene3D" id="3.30.710.10">
    <property type="entry name" value="Potassium Channel Kv1.1, Chain A"/>
    <property type="match status" value="1"/>
</dbReference>
<evidence type="ECO:0000313" key="4">
    <source>
        <dbReference type="Proteomes" id="UP000053259"/>
    </source>
</evidence>
<dbReference type="InParanoid" id="A0A0D1YZC7"/>
<evidence type="ECO:0000259" key="2">
    <source>
        <dbReference type="PROSITE" id="PS50097"/>
    </source>
</evidence>
<sequence length="375" mass="41745">MTSHPAAAGILATVENAFQSGVFSDLTIQCHGHVFKVHKLVVCGQSEWFAKAVKQDGFQEGQTNVINLPFDDPLVVKALLQYLYTFDYTVPEDLEASIVCSQARTLQKKTPARSQSGDTERQEQHHGQDDSVVGQTSPSLTYGTDTDLTGAAVEPSALGIGSYRPESHVHYLWRMYRRSLRPRMDAEDEFGENVDDASTAKIEASRAEYDDRALLTMLFHVNVYALADRVQNKPLKMLAEQRFEKLAKNQWKSPDFPAVVQAIYDVVPPGREGDSLRNMIVRLVVSHAKELFSLDRGFTAMLQVTPDFGTDLARALSGAGVSTKGPEANVDLEELCCRQCMFTMKTILKPAMSILTCPLCRWHGNVEVWRNGSKE</sequence>
<dbReference type="VEuPathDB" id="FungiDB:PV09_03206"/>
<dbReference type="InterPro" id="IPR011333">
    <property type="entry name" value="SKP1/BTB/POZ_sf"/>
</dbReference>
<feature type="domain" description="BTB" evidence="2">
    <location>
        <begin position="24"/>
        <end position="92"/>
    </location>
</feature>
<dbReference type="Pfam" id="PF00651">
    <property type="entry name" value="BTB"/>
    <property type="match status" value="1"/>
</dbReference>
<feature type="compositionally biased region" description="Basic and acidic residues" evidence="1">
    <location>
        <begin position="118"/>
        <end position="129"/>
    </location>
</feature>
<feature type="region of interest" description="Disordered" evidence="1">
    <location>
        <begin position="107"/>
        <end position="139"/>
    </location>
</feature>
<dbReference type="PANTHER" id="PTHR47843:SF5">
    <property type="entry name" value="BTB_POZ DOMAIN PROTEIN"/>
    <property type="match status" value="1"/>
</dbReference>
<proteinExistence type="predicted"/>
<dbReference type="EMBL" id="KN847536">
    <property type="protein sequence ID" value="KIW06027.1"/>
    <property type="molecule type" value="Genomic_DNA"/>
</dbReference>
<organism evidence="3 4">
    <name type="scientific">Verruconis gallopava</name>
    <dbReference type="NCBI Taxonomy" id="253628"/>
    <lineage>
        <taxon>Eukaryota</taxon>
        <taxon>Fungi</taxon>
        <taxon>Dikarya</taxon>
        <taxon>Ascomycota</taxon>
        <taxon>Pezizomycotina</taxon>
        <taxon>Dothideomycetes</taxon>
        <taxon>Pleosporomycetidae</taxon>
        <taxon>Venturiales</taxon>
        <taxon>Sympoventuriaceae</taxon>
        <taxon>Verruconis</taxon>
    </lineage>
</organism>
<evidence type="ECO:0000313" key="3">
    <source>
        <dbReference type="EMBL" id="KIW06027.1"/>
    </source>
</evidence>
<name>A0A0D1YZC7_9PEZI</name>
<dbReference type="RefSeq" id="XP_016215896.1">
    <property type="nucleotide sequence ID" value="XM_016356373.1"/>
</dbReference>
<dbReference type="SUPFAM" id="SSF54695">
    <property type="entry name" value="POZ domain"/>
    <property type="match status" value="1"/>
</dbReference>
<dbReference type="Proteomes" id="UP000053259">
    <property type="component" value="Unassembled WGS sequence"/>
</dbReference>
<dbReference type="InterPro" id="IPR000210">
    <property type="entry name" value="BTB/POZ_dom"/>
</dbReference>
<evidence type="ECO:0000256" key="1">
    <source>
        <dbReference type="SAM" id="MobiDB-lite"/>
    </source>
</evidence>
<dbReference type="GeneID" id="27311179"/>
<dbReference type="HOGENOM" id="CLU_738108_0_0_1"/>
<dbReference type="PANTHER" id="PTHR47843">
    <property type="entry name" value="BTB DOMAIN-CONTAINING PROTEIN-RELATED"/>
    <property type="match status" value="1"/>
</dbReference>
<gene>
    <name evidence="3" type="ORF">PV09_03206</name>
</gene>
<accession>A0A0D1YZC7</accession>
<reference evidence="3 4" key="1">
    <citation type="submission" date="2015-01" db="EMBL/GenBank/DDBJ databases">
        <title>The Genome Sequence of Ochroconis gallopava CBS43764.</title>
        <authorList>
            <consortium name="The Broad Institute Genomics Platform"/>
            <person name="Cuomo C."/>
            <person name="de Hoog S."/>
            <person name="Gorbushina A."/>
            <person name="Stielow B."/>
            <person name="Teixiera M."/>
            <person name="Abouelleil A."/>
            <person name="Chapman S.B."/>
            <person name="Priest M."/>
            <person name="Young S.K."/>
            <person name="Wortman J."/>
            <person name="Nusbaum C."/>
            <person name="Birren B."/>
        </authorList>
    </citation>
    <scope>NUCLEOTIDE SEQUENCE [LARGE SCALE GENOMIC DNA]</scope>
    <source>
        <strain evidence="3 4">CBS 43764</strain>
    </source>
</reference>
<dbReference type="PROSITE" id="PS50097">
    <property type="entry name" value="BTB"/>
    <property type="match status" value="1"/>
</dbReference>
<dbReference type="OrthoDB" id="6359816at2759"/>
<keyword evidence="4" id="KW-1185">Reference proteome</keyword>